<accession>F2JN88</accession>
<feature type="transmembrane region" description="Helical" evidence="1">
    <location>
        <begin position="61"/>
        <end position="78"/>
    </location>
</feature>
<keyword evidence="1" id="KW-0812">Transmembrane</keyword>
<dbReference type="KEGG" id="cle:Clole_1819"/>
<feature type="transmembrane region" description="Helical" evidence="1">
    <location>
        <begin position="136"/>
        <end position="156"/>
    </location>
</feature>
<dbReference type="STRING" id="642492.Clole_1819"/>
<feature type="transmembrane region" description="Helical" evidence="1">
    <location>
        <begin position="113"/>
        <end position="130"/>
    </location>
</feature>
<dbReference type="AlphaFoldDB" id="F2JN88"/>
<feature type="transmembrane region" description="Helical" evidence="1">
    <location>
        <begin position="29"/>
        <end position="49"/>
    </location>
</feature>
<organism evidence="2 3">
    <name type="scientific">Cellulosilyticum lentocellum (strain ATCC 49066 / DSM 5427 / NCIMB 11756 / RHM5)</name>
    <name type="common">Clostridium lentocellum</name>
    <dbReference type="NCBI Taxonomy" id="642492"/>
    <lineage>
        <taxon>Bacteria</taxon>
        <taxon>Bacillati</taxon>
        <taxon>Bacillota</taxon>
        <taxon>Clostridia</taxon>
        <taxon>Lachnospirales</taxon>
        <taxon>Cellulosilyticaceae</taxon>
        <taxon>Cellulosilyticum</taxon>
    </lineage>
</organism>
<keyword evidence="1" id="KW-1133">Transmembrane helix</keyword>
<dbReference type="EMBL" id="CP002582">
    <property type="protein sequence ID" value="ADZ83542.1"/>
    <property type="molecule type" value="Genomic_DNA"/>
</dbReference>
<evidence type="ECO:0000313" key="3">
    <source>
        <dbReference type="Proteomes" id="UP000008467"/>
    </source>
</evidence>
<name>F2JN88_CELLD</name>
<evidence type="ECO:0000313" key="2">
    <source>
        <dbReference type="EMBL" id="ADZ83542.1"/>
    </source>
</evidence>
<proteinExistence type="predicted"/>
<gene>
    <name evidence="2" type="ordered locus">Clole_1819</name>
</gene>
<reference evidence="2 3" key="1">
    <citation type="journal article" date="2011" name="J. Bacteriol.">
        <title>Complete genome sequence of the cellulose-degrading bacterium Cellulosilyticum lentocellum.</title>
        <authorList>
            <consortium name="US DOE Joint Genome Institute"/>
            <person name="Miller D.A."/>
            <person name="Suen G."/>
            <person name="Bruce D."/>
            <person name="Copeland A."/>
            <person name="Cheng J.F."/>
            <person name="Detter C."/>
            <person name="Goodwin L.A."/>
            <person name="Han C.S."/>
            <person name="Hauser L.J."/>
            <person name="Land M.L."/>
            <person name="Lapidus A."/>
            <person name="Lucas S."/>
            <person name="Meincke L."/>
            <person name="Pitluck S."/>
            <person name="Tapia R."/>
            <person name="Teshima H."/>
            <person name="Woyke T."/>
            <person name="Fox B.G."/>
            <person name="Angert E.R."/>
            <person name="Currie C.R."/>
        </authorList>
    </citation>
    <scope>NUCLEOTIDE SEQUENCE [LARGE SCALE GENOMIC DNA]</scope>
    <source>
        <strain evidence="3">ATCC 49066 / DSM 5427 / NCIMB 11756 / RHM5</strain>
    </source>
</reference>
<keyword evidence="1" id="KW-0472">Membrane</keyword>
<protein>
    <recommendedName>
        <fullName evidence="4">DUF5668 domain-containing protein</fullName>
    </recommendedName>
</protein>
<dbReference type="Proteomes" id="UP000008467">
    <property type="component" value="Chromosome"/>
</dbReference>
<dbReference type="HOGENOM" id="CLU_129275_0_0_9"/>
<dbReference type="RefSeq" id="WP_013656839.1">
    <property type="nucleotide sequence ID" value="NC_015275.1"/>
</dbReference>
<evidence type="ECO:0000256" key="1">
    <source>
        <dbReference type="SAM" id="Phobius"/>
    </source>
</evidence>
<evidence type="ECO:0008006" key="4">
    <source>
        <dbReference type="Google" id="ProtNLM"/>
    </source>
</evidence>
<sequence>MGKKETNIILAAILIIIGIGGILKQVFNINLFGYISFWDLGILALGLYFEWQYFTTRRSPGILVPGGIFTVVGLFSFLEALLGGLFFTHFPAGELGVALGLFQLYWFGSRNKFLLIPVGILLISALDEMSTNFFRWFNGSLVWSIGLIAIGIYLIANRKRN</sequence>
<keyword evidence="3" id="KW-1185">Reference proteome</keyword>
<feature type="transmembrane region" description="Helical" evidence="1">
    <location>
        <begin position="7"/>
        <end position="23"/>
    </location>
</feature>